<dbReference type="Gene3D" id="2.40.50.230">
    <property type="entry name" value="Gp5 N-terminal domain"/>
    <property type="match status" value="1"/>
</dbReference>
<evidence type="ECO:0000259" key="1">
    <source>
        <dbReference type="Pfam" id="PF04717"/>
    </source>
</evidence>
<dbReference type="Pfam" id="PF04717">
    <property type="entry name" value="Phage_base_V"/>
    <property type="match status" value="1"/>
</dbReference>
<dbReference type="SUPFAM" id="SSF69255">
    <property type="entry name" value="gp5 N-terminal domain-like"/>
    <property type="match status" value="1"/>
</dbReference>
<dbReference type="AlphaFoldDB" id="A0A101T133"/>
<dbReference type="EMBL" id="LMWW01000021">
    <property type="protein sequence ID" value="KUN83663.1"/>
    <property type="molecule type" value="Genomic_DNA"/>
</dbReference>
<accession>A0A101T133</accession>
<comment type="caution">
    <text evidence="2">The sequence shown here is derived from an EMBL/GenBank/DDBJ whole genome shotgun (WGS) entry which is preliminary data.</text>
</comment>
<dbReference type="STRING" id="1943.AQJ64_16980"/>
<sequence>MNQHFGKYRGKVSNNADPMLRGRVQVSCPDVLGDATALWALPSVPYAGPGVGLLAVPPIGADVWVEFEAGDPALPIWGGCFWGSGQAPGAGPATKVFKTDGVSLTVNDLPGSGGVTLEVGPPAVSTPLTISLTAAGIELSNGAASVKLTAASVSVNDGALEVV</sequence>
<dbReference type="InterPro" id="IPR037026">
    <property type="entry name" value="Vgr_OB-fold_dom_sf"/>
</dbReference>
<reference evidence="2 3" key="1">
    <citation type="submission" date="2015-10" db="EMBL/GenBank/DDBJ databases">
        <title>Draft genome sequence of Streptomyces griseoruber DSM 40281, type strain for the species Streptomyces griseoruber.</title>
        <authorList>
            <person name="Ruckert C."/>
            <person name="Winkler A."/>
            <person name="Kalinowski J."/>
            <person name="Kampfer P."/>
            <person name="Glaeser S."/>
        </authorList>
    </citation>
    <scope>NUCLEOTIDE SEQUENCE [LARGE SCALE GENOMIC DNA]</scope>
    <source>
        <strain evidence="2 3">DSM 40281</strain>
    </source>
</reference>
<keyword evidence="3" id="KW-1185">Reference proteome</keyword>
<name>A0A101T133_9ACTN</name>
<evidence type="ECO:0000313" key="3">
    <source>
        <dbReference type="Proteomes" id="UP000052982"/>
    </source>
</evidence>
<dbReference type="RefSeq" id="WP_055637153.1">
    <property type="nucleotide sequence ID" value="NZ_JBIRRP010000022.1"/>
</dbReference>
<organism evidence="2 3">
    <name type="scientific">Streptomyces griseoruber</name>
    <dbReference type="NCBI Taxonomy" id="1943"/>
    <lineage>
        <taxon>Bacteria</taxon>
        <taxon>Bacillati</taxon>
        <taxon>Actinomycetota</taxon>
        <taxon>Actinomycetes</taxon>
        <taxon>Kitasatosporales</taxon>
        <taxon>Streptomycetaceae</taxon>
        <taxon>Streptomyces</taxon>
    </lineage>
</organism>
<proteinExistence type="predicted"/>
<dbReference type="Proteomes" id="UP000052982">
    <property type="component" value="Unassembled WGS sequence"/>
</dbReference>
<evidence type="ECO:0000313" key="2">
    <source>
        <dbReference type="EMBL" id="KUN83663.1"/>
    </source>
</evidence>
<feature type="domain" description="Gp5/Type VI secretion system Vgr protein OB-fold" evidence="1">
    <location>
        <begin position="8"/>
        <end position="82"/>
    </location>
</feature>
<protein>
    <submittedName>
        <fullName evidence="2">Baseplate assembly protein</fullName>
    </submittedName>
</protein>
<gene>
    <name evidence="2" type="ORF">AQJ64_16980</name>
</gene>
<dbReference type="InterPro" id="IPR006531">
    <property type="entry name" value="Gp5/Vgr_OB"/>
</dbReference>
<dbReference type="OrthoDB" id="9762420at2"/>